<dbReference type="AlphaFoldDB" id="A0A0A9DQ64"/>
<reference evidence="1" key="2">
    <citation type="journal article" date="2015" name="Data Brief">
        <title>Shoot transcriptome of the giant reed, Arundo donax.</title>
        <authorList>
            <person name="Barrero R.A."/>
            <person name="Guerrero F.D."/>
            <person name="Moolhuijzen P."/>
            <person name="Goolsby J.A."/>
            <person name="Tidwell J."/>
            <person name="Bellgard S.E."/>
            <person name="Bellgard M.I."/>
        </authorList>
    </citation>
    <scope>NUCLEOTIDE SEQUENCE</scope>
    <source>
        <tissue evidence="1">Shoot tissue taken approximately 20 cm above the soil surface</tissue>
    </source>
</reference>
<proteinExistence type="predicted"/>
<organism evidence="1">
    <name type="scientific">Arundo donax</name>
    <name type="common">Giant reed</name>
    <name type="synonym">Donax arundinaceus</name>
    <dbReference type="NCBI Taxonomy" id="35708"/>
    <lineage>
        <taxon>Eukaryota</taxon>
        <taxon>Viridiplantae</taxon>
        <taxon>Streptophyta</taxon>
        <taxon>Embryophyta</taxon>
        <taxon>Tracheophyta</taxon>
        <taxon>Spermatophyta</taxon>
        <taxon>Magnoliopsida</taxon>
        <taxon>Liliopsida</taxon>
        <taxon>Poales</taxon>
        <taxon>Poaceae</taxon>
        <taxon>PACMAD clade</taxon>
        <taxon>Arundinoideae</taxon>
        <taxon>Arundineae</taxon>
        <taxon>Arundo</taxon>
    </lineage>
</organism>
<accession>A0A0A9DQ64</accession>
<evidence type="ECO:0000313" key="1">
    <source>
        <dbReference type="EMBL" id="JAD87795.1"/>
    </source>
</evidence>
<dbReference type="EMBL" id="GBRH01210100">
    <property type="protein sequence ID" value="JAD87795.1"/>
    <property type="molecule type" value="Transcribed_RNA"/>
</dbReference>
<name>A0A0A9DQ64_ARUDO</name>
<reference evidence="1" key="1">
    <citation type="submission" date="2014-09" db="EMBL/GenBank/DDBJ databases">
        <authorList>
            <person name="Magalhaes I.L.F."/>
            <person name="Oliveira U."/>
            <person name="Santos F.R."/>
            <person name="Vidigal T.H.D.A."/>
            <person name="Brescovit A.D."/>
            <person name="Santos A.J."/>
        </authorList>
    </citation>
    <scope>NUCLEOTIDE SEQUENCE</scope>
    <source>
        <tissue evidence="1">Shoot tissue taken approximately 20 cm above the soil surface</tissue>
    </source>
</reference>
<sequence>MQISDSRASIVLYFLLFLTFDIEKRNFIVMSISIMVDQCMSLLLVPRSVPFNFLQEV</sequence>
<protein>
    <submittedName>
        <fullName evidence="1">Uncharacterized protein</fullName>
    </submittedName>
</protein>